<dbReference type="InterPro" id="IPR008920">
    <property type="entry name" value="TF_FadR/GntR_C"/>
</dbReference>
<keyword evidence="3" id="KW-0804">Transcription</keyword>
<dbReference type="SUPFAM" id="SSF48008">
    <property type="entry name" value="GntR ligand-binding domain-like"/>
    <property type="match status" value="1"/>
</dbReference>
<dbReference type="Gene3D" id="1.20.120.530">
    <property type="entry name" value="GntR ligand-binding domain-like"/>
    <property type="match status" value="1"/>
</dbReference>
<organism evidence="5 6">
    <name type="scientific">Poseidonocella sedimentorum</name>
    <dbReference type="NCBI Taxonomy" id="871652"/>
    <lineage>
        <taxon>Bacteria</taxon>
        <taxon>Pseudomonadati</taxon>
        <taxon>Pseudomonadota</taxon>
        <taxon>Alphaproteobacteria</taxon>
        <taxon>Rhodobacterales</taxon>
        <taxon>Roseobacteraceae</taxon>
        <taxon>Poseidonocella</taxon>
    </lineage>
</organism>
<dbReference type="Pfam" id="PF00392">
    <property type="entry name" value="GntR"/>
    <property type="match status" value="1"/>
</dbReference>
<dbReference type="InterPro" id="IPR036390">
    <property type="entry name" value="WH_DNA-bd_sf"/>
</dbReference>
<dbReference type="InterPro" id="IPR036388">
    <property type="entry name" value="WH-like_DNA-bd_sf"/>
</dbReference>
<keyword evidence="1" id="KW-0805">Transcription regulation</keyword>
<dbReference type="InterPro" id="IPR011711">
    <property type="entry name" value="GntR_C"/>
</dbReference>
<evidence type="ECO:0000256" key="3">
    <source>
        <dbReference type="ARBA" id="ARBA00023163"/>
    </source>
</evidence>
<accession>A0A1I6D8N7</accession>
<dbReference type="PANTHER" id="PTHR43537">
    <property type="entry name" value="TRANSCRIPTIONAL REGULATOR, GNTR FAMILY"/>
    <property type="match status" value="1"/>
</dbReference>
<name>A0A1I6D8N7_9RHOB</name>
<dbReference type="STRING" id="871652.SAMN04515673_102405"/>
<dbReference type="Gene3D" id="1.10.10.10">
    <property type="entry name" value="Winged helix-like DNA-binding domain superfamily/Winged helix DNA-binding domain"/>
    <property type="match status" value="1"/>
</dbReference>
<dbReference type="AlphaFoldDB" id="A0A1I6D8N7"/>
<evidence type="ECO:0000256" key="2">
    <source>
        <dbReference type="ARBA" id="ARBA00023125"/>
    </source>
</evidence>
<evidence type="ECO:0000259" key="4">
    <source>
        <dbReference type="SMART" id="SM00895"/>
    </source>
</evidence>
<protein>
    <submittedName>
        <fullName evidence="5">DNA-binding transcriptional regulator, GntR family</fullName>
    </submittedName>
</protein>
<dbReference type="PANTHER" id="PTHR43537:SF39">
    <property type="entry name" value="HTH-TYPE TRANSCRIPTIONAL REGULATOR MCBR"/>
    <property type="match status" value="1"/>
</dbReference>
<dbReference type="Proteomes" id="UP000199302">
    <property type="component" value="Unassembled WGS sequence"/>
</dbReference>
<dbReference type="SUPFAM" id="SSF46785">
    <property type="entry name" value="Winged helix' DNA-binding domain"/>
    <property type="match status" value="1"/>
</dbReference>
<dbReference type="GO" id="GO:0003700">
    <property type="term" value="F:DNA-binding transcription factor activity"/>
    <property type="evidence" value="ECO:0007669"/>
    <property type="project" value="InterPro"/>
</dbReference>
<gene>
    <name evidence="5" type="ORF">SAMN04515673_102405</name>
</gene>
<dbReference type="GO" id="GO:0003677">
    <property type="term" value="F:DNA binding"/>
    <property type="evidence" value="ECO:0007669"/>
    <property type="project" value="UniProtKB-KW"/>
</dbReference>
<dbReference type="EMBL" id="FOYI01000002">
    <property type="protein sequence ID" value="SFR01702.1"/>
    <property type="molecule type" value="Genomic_DNA"/>
</dbReference>
<dbReference type="OrthoDB" id="9815654at2"/>
<reference evidence="5 6" key="1">
    <citation type="submission" date="2016-10" db="EMBL/GenBank/DDBJ databases">
        <authorList>
            <person name="de Groot N.N."/>
        </authorList>
    </citation>
    <scope>NUCLEOTIDE SEQUENCE [LARGE SCALE GENOMIC DNA]</scope>
    <source>
        <strain evidence="6">KMM 9023,NRIC 0796,JCM 17311,KCTC 23692</strain>
    </source>
</reference>
<dbReference type="RefSeq" id="WP_092077229.1">
    <property type="nucleotide sequence ID" value="NZ_FOYI01000002.1"/>
</dbReference>
<evidence type="ECO:0000313" key="6">
    <source>
        <dbReference type="Proteomes" id="UP000199302"/>
    </source>
</evidence>
<feature type="domain" description="GntR C-terminal" evidence="4">
    <location>
        <begin position="84"/>
        <end position="207"/>
    </location>
</feature>
<sequence length="220" mass="23818">MEKRAQDRPVPAHEQTYLAMRDAVLFGDLVPGQPVTIQGLCDALGAGSTPVREAIRRLISENALELRGNRRVCVPELEAGDLADLLSARLWVEAELCRKSLRHMTDVDIGALSRIDAEVDAAIARGDLQGYLRSNHAFHHHIHHLAASPILSSVADTLWLRFGPSMRVVVGRLGTLGLPDNHKLLIDALRSGDEAGAVAAMHEDVAQGMALIDTALVAVR</sequence>
<keyword evidence="6" id="KW-1185">Reference proteome</keyword>
<evidence type="ECO:0000256" key="1">
    <source>
        <dbReference type="ARBA" id="ARBA00023015"/>
    </source>
</evidence>
<keyword evidence="2 5" id="KW-0238">DNA-binding</keyword>
<dbReference type="InterPro" id="IPR000524">
    <property type="entry name" value="Tscrpt_reg_HTH_GntR"/>
</dbReference>
<proteinExistence type="predicted"/>
<dbReference type="SMART" id="SM00895">
    <property type="entry name" value="FCD"/>
    <property type="match status" value="1"/>
</dbReference>
<evidence type="ECO:0000313" key="5">
    <source>
        <dbReference type="EMBL" id="SFR01702.1"/>
    </source>
</evidence>
<dbReference type="Pfam" id="PF07729">
    <property type="entry name" value="FCD"/>
    <property type="match status" value="1"/>
</dbReference>